<name>A0ABT3SW69_9GAMM</name>
<evidence type="ECO:0000313" key="1">
    <source>
        <dbReference type="EMBL" id="MCX2974242.1"/>
    </source>
</evidence>
<accession>A0ABT3SW69</accession>
<evidence type="ECO:0000313" key="2">
    <source>
        <dbReference type="Proteomes" id="UP001143307"/>
    </source>
</evidence>
<dbReference type="InterPro" id="IPR017143">
    <property type="entry name" value="UCP037225"/>
</dbReference>
<reference evidence="1" key="1">
    <citation type="submission" date="2019-02" db="EMBL/GenBank/DDBJ databases">
        <authorList>
            <person name="Li S.-H."/>
        </authorList>
    </citation>
    <scope>NUCLEOTIDE SEQUENCE</scope>
    <source>
        <strain evidence="1">IMCC8485</strain>
    </source>
</reference>
<organism evidence="1 2">
    <name type="scientific">Candidatus Seongchinamella marina</name>
    <dbReference type="NCBI Taxonomy" id="2518990"/>
    <lineage>
        <taxon>Bacteria</taxon>
        <taxon>Pseudomonadati</taxon>
        <taxon>Pseudomonadota</taxon>
        <taxon>Gammaproteobacteria</taxon>
        <taxon>Cellvibrionales</taxon>
        <taxon>Halieaceae</taxon>
        <taxon>Seongchinamella</taxon>
    </lineage>
</organism>
<dbReference type="PIRSF" id="PIRSF037225">
    <property type="entry name" value="UCP037225"/>
    <property type="match status" value="1"/>
</dbReference>
<protein>
    <submittedName>
        <fullName evidence="1">CPXCG motif-containing cysteine-rich protein</fullName>
    </submittedName>
</protein>
<proteinExistence type="predicted"/>
<sequence>MQSLEEQLISCPYCGEQIEVLIDQQEVGHEYVEDCQVCCKPIIVSVTSDSMGNLFVSVRDENESY</sequence>
<dbReference type="EMBL" id="SHNP01000004">
    <property type="protein sequence ID" value="MCX2974242.1"/>
    <property type="molecule type" value="Genomic_DNA"/>
</dbReference>
<comment type="caution">
    <text evidence="1">The sequence shown here is derived from an EMBL/GenBank/DDBJ whole genome shotgun (WGS) entry which is preliminary data.</text>
</comment>
<dbReference type="RefSeq" id="WP_007228752.1">
    <property type="nucleotide sequence ID" value="NZ_SHNP01000004.1"/>
</dbReference>
<dbReference type="Pfam" id="PF14255">
    <property type="entry name" value="Zn_ribbon_21"/>
    <property type="match status" value="1"/>
</dbReference>
<dbReference type="InterPro" id="IPR025990">
    <property type="entry name" value="zinc_ribbon_bacterial"/>
</dbReference>
<gene>
    <name evidence="1" type="ORF">EYC87_11675</name>
</gene>
<dbReference type="Proteomes" id="UP001143307">
    <property type="component" value="Unassembled WGS sequence"/>
</dbReference>
<keyword evidence="2" id="KW-1185">Reference proteome</keyword>